<dbReference type="PRINTS" id="PR02062">
    <property type="entry name" value="CENTROSOME78"/>
</dbReference>
<dbReference type="GO" id="GO:0044782">
    <property type="term" value="P:cilium organization"/>
    <property type="evidence" value="ECO:0007669"/>
    <property type="project" value="TreeGrafter"/>
</dbReference>
<proteinExistence type="predicted"/>
<gene>
    <name evidence="1" type="ORF">PXEA_LOCUS11173</name>
</gene>
<dbReference type="GO" id="GO:0036064">
    <property type="term" value="C:ciliary basal body"/>
    <property type="evidence" value="ECO:0007669"/>
    <property type="project" value="TreeGrafter"/>
</dbReference>
<dbReference type="PANTHER" id="PTHR24110:SF3">
    <property type="entry name" value="CENTROSOMAL PROTEIN OF 78 KDA"/>
    <property type="match status" value="1"/>
</dbReference>
<dbReference type="SUPFAM" id="SSF52047">
    <property type="entry name" value="RNI-like"/>
    <property type="match status" value="1"/>
</dbReference>
<evidence type="ECO:0000313" key="1">
    <source>
        <dbReference type="EMBL" id="VEL17733.1"/>
    </source>
</evidence>
<dbReference type="EMBL" id="CAAALY010033972">
    <property type="protein sequence ID" value="VEL17733.1"/>
    <property type="molecule type" value="Genomic_DNA"/>
</dbReference>
<dbReference type="OrthoDB" id="78308at2759"/>
<keyword evidence="2" id="KW-1185">Reference proteome</keyword>
<accession>A0A3S5BTJ4</accession>
<dbReference type="GO" id="GO:0005813">
    <property type="term" value="C:centrosome"/>
    <property type="evidence" value="ECO:0007669"/>
    <property type="project" value="TreeGrafter"/>
</dbReference>
<dbReference type="PANTHER" id="PTHR24110">
    <property type="entry name" value="CENTROSOMAL PROTEIN OF 78 KDA"/>
    <property type="match status" value="1"/>
</dbReference>
<sequence length="283" mass="31776">MTRIVSERQLGANDFKSYYQHLCLLNSLVPLQIIERFLDIDFLNIDGDYVKKLRSVEWGPILDSIKINKSLKCIRITSVATVTKILCSALRCASNITTLNLAKCDIRGDGILPLCELVKGIIRHNEAWKQSLRYCHPELDHLRGIGRICLIDNPELGDSAAILLAEIMIDDIWVKAIDLQNCGLSDISAKAWISVLIGFDINDLENFDARYENKETLKKTGGNKTLVVLDLHRKLLRDVTESVLLNGKGRQTDCDLGKTTDSRYMKAMTSIIFVTAKLTANLV</sequence>
<dbReference type="AlphaFoldDB" id="A0A3S5BTJ4"/>
<evidence type="ECO:0000313" key="2">
    <source>
        <dbReference type="Proteomes" id="UP000784294"/>
    </source>
</evidence>
<name>A0A3S5BTJ4_9PLAT</name>
<dbReference type="Proteomes" id="UP000784294">
    <property type="component" value="Unassembled WGS sequence"/>
</dbReference>
<dbReference type="Gene3D" id="3.80.10.10">
    <property type="entry name" value="Ribonuclease Inhibitor"/>
    <property type="match status" value="1"/>
</dbReference>
<dbReference type="InterPro" id="IPR026212">
    <property type="entry name" value="Cep78"/>
</dbReference>
<protein>
    <submittedName>
        <fullName evidence="1">Uncharacterized protein</fullName>
    </submittedName>
</protein>
<organism evidence="1 2">
    <name type="scientific">Protopolystoma xenopodis</name>
    <dbReference type="NCBI Taxonomy" id="117903"/>
    <lineage>
        <taxon>Eukaryota</taxon>
        <taxon>Metazoa</taxon>
        <taxon>Spiralia</taxon>
        <taxon>Lophotrochozoa</taxon>
        <taxon>Platyhelminthes</taxon>
        <taxon>Monogenea</taxon>
        <taxon>Polyopisthocotylea</taxon>
        <taxon>Polystomatidea</taxon>
        <taxon>Polystomatidae</taxon>
        <taxon>Protopolystoma</taxon>
    </lineage>
</organism>
<comment type="caution">
    <text evidence="1">The sequence shown here is derived from an EMBL/GenBank/DDBJ whole genome shotgun (WGS) entry which is preliminary data.</text>
</comment>
<dbReference type="InterPro" id="IPR032675">
    <property type="entry name" value="LRR_dom_sf"/>
</dbReference>
<reference evidence="1" key="1">
    <citation type="submission" date="2018-11" db="EMBL/GenBank/DDBJ databases">
        <authorList>
            <consortium name="Pathogen Informatics"/>
        </authorList>
    </citation>
    <scope>NUCLEOTIDE SEQUENCE</scope>
</reference>